<feature type="transmembrane region" description="Helical" evidence="10">
    <location>
        <begin position="86"/>
        <end position="107"/>
    </location>
</feature>
<dbReference type="PROSITE" id="PS50262">
    <property type="entry name" value="G_PROTEIN_RECEP_F1_2"/>
    <property type="match status" value="1"/>
</dbReference>
<keyword evidence="5 9" id="KW-0297">G-protein coupled receptor</keyword>
<dbReference type="InterPro" id="IPR017452">
    <property type="entry name" value="GPCR_Rhodpsn_7TM"/>
</dbReference>
<organism evidence="12">
    <name type="scientific">Schistocephalus solidus</name>
    <name type="common">Tapeworm</name>
    <dbReference type="NCBI Taxonomy" id="70667"/>
    <lineage>
        <taxon>Eukaryota</taxon>
        <taxon>Metazoa</taxon>
        <taxon>Spiralia</taxon>
        <taxon>Lophotrochozoa</taxon>
        <taxon>Platyhelminthes</taxon>
        <taxon>Cestoda</taxon>
        <taxon>Eucestoda</taxon>
        <taxon>Diphyllobothriidea</taxon>
        <taxon>Diphyllobothriidae</taxon>
        <taxon>Schistocephalus</taxon>
    </lineage>
</organism>
<reference evidence="12" key="1">
    <citation type="submission" date="2016-01" db="EMBL/GenBank/DDBJ databases">
        <title>Reference transcriptome for the parasite Schistocephalus solidus: insights into the molecular evolution of parasitism.</title>
        <authorList>
            <person name="Hebert F.O."/>
            <person name="Grambauer S."/>
            <person name="Barber I."/>
            <person name="Landry C.R."/>
            <person name="Aubin-Horth N."/>
        </authorList>
    </citation>
    <scope>NUCLEOTIDE SEQUENCE</scope>
</reference>
<dbReference type="PRINTS" id="PR00237">
    <property type="entry name" value="GPCRRHODOPSN"/>
</dbReference>
<feature type="domain" description="G-protein coupled receptors family 1 profile" evidence="11">
    <location>
        <begin position="29"/>
        <end position="494"/>
    </location>
</feature>
<evidence type="ECO:0000256" key="5">
    <source>
        <dbReference type="ARBA" id="ARBA00023040"/>
    </source>
</evidence>
<dbReference type="EMBL" id="GEEE01019567">
    <property type="protein sequence ID" value="JAP43658.1"/>
    <property type="molecule type" value="Transcribed_RNA"/>
</dbReference>
<dbReference type="Gene3D" id="1.20.1070.10">
    <property type="entry name" value="Rhodopsin 7-helix transmembrane proteins"/>
    <property type="match status" value="2"/>
</dbReference>
<keyword evidence="2" id="KW-1003">Cell membrane</keyword>
<evidence type="ECO:0000256" key="2">
    <source>
        <dbReference type="ARBA" id="ARBA00022475"/>
    </source>
</evidence>
<evidence type="ECO:0000256" key="3">
    <source>
        <dbReference type="ARBA" id="ARBA00022692"/>
    </source>
</evidence>
<evidence type="ECO:0000313" key="12">
    <source>
        <dbReference type="EMBL" id="JAP43658.1"/>
    </source>
</evidence>
<evidence type="ECO:0000256" key="6">
    <source>
        <dbReference type="ARBA" id="ARBA00023136"/>
    </source>
</evidence>
<comment type="similarity">
    <text evidence="9">Belongs to the G-protein coupled receptor 1 family.</text>
</comment>
<feature type="transmembrane region" description="Helical" evidence="10">
    <location>
        <begin position="12"/>
        <end position="36"/>
    </location>
</feature>
<dbReference type="GO" id="GO:0005886">
    <property type="term" value="C:plasma membrane"/>
    <property type="evidence" value="ECO:0007669"/>
    <property type="project" value="UniProtKB-SubCell"/>
</dbReference>
<name>A0A0X3NVR6_SCHSO</name>
<evidence type="ECO:0000256" key="7">
    <source>
        <dbReference type="ARBA" id="ARBA00023170"/>
    </source>
</evidence>
<dbReference type="PANTHER" id="PTHR24230:SF158">
    <property type="entry name" value="G-PROTEIN COUPLED RECEPTORS FAMILY 1 PROFILE DOMAIN-CONTAINING PROTEIN"/>
    <property type="match status" value="1"/>
</dbReference>
<feature type="transmembrane region" description="Helical" evidence="10">
    <location>
        <begin position="48"/>
        <end position="71"/>
    </location>
</feature>
<dbReference type="PROSITE" id="PS00237">
    <property type="entry name" value="G_PROTEIN_RECEP_F1_1"/>
    <property type="match status" value="1"/>
</dbReference>
<dbReference type="Pfam" id="PF00001">
    <property type="entry name" value="7tm_1"/>
    <property type="match status" value="1"/>
</dbReference>
<keyword evidence="7 9" id="KW-0675">Receptor</keyword>
<feature type="transmembrane region" description="Helical" evidence="10">
    <location>
        <begin position="475"/>
        <end position="496"/>
    </location>
</feature>
<keyword evidence="4 10" id="KW-1133">Transmembrane helix</keyword>
<gene>
    <name evidence="12" type="primary">NPFF1</name>
    <name evidence="12" type="ORF">TR153438</name>
</gene>
<dbReference type="AlphaFoldDB" id="A0A0X3NVR6"/>
<evidence type="ECO:0000256" key="4">
    <source>
        <dbReference type="ARBA" id="ARBA00022989"/>
    </source>
</evidence>
<evidence type="ECO:0000256" key="8">
    <source>
        <dbReference type="ARBA" id="ARBA00023224"/>
    </source>
</evidence>
<evidence type="ECO:0000259" key="11">
    <source>
        <dbReference type="PROSITE" id="PS50262"/>
    </source>
</evidence>
<keyword evidence="8 9" id="KW-0807">Transducer</keyword>
<dbReference type="InterPro" id="IPR000276">
    <property type="entry name" value="GPCR_Rhodpsn"/>
</dbReference>
<feature type="transmembrane region" description="Helical" evidence="10">
    <location>
        <begin position="204"/>
        <end position="223"/>
    </location>
</feature>
<evidence type="ECO:0000256" key="10">
    <source>
        <dbReference type="SAM" id="Phobius"/>
    </source>
</evidence>
<sequence length="521" mass="58778">MTFMGDAVSGQVPATLIMLGLICAFGCIGNTLIIIVYSSKHDRLTSTVFILALAMSDSFACTVLIPLTMYIESVNWKIKSVFLCKFYYVINNSFVPFSSLLISGIAFDRYFCICHPFAKILTVARAKYVILFMIVISVILGGVSAVTVIVTMSPLPGNTTQFMLNGSKASYEAIEYQCTEIVYLNATIYERAIYKIAQSSQLCSYVFCILCVACLYILIYRSVLKMQKKHAQLTGRKFASRKRHSSYAKSTILSIPEDTMLSLNKERSSFFNSGSLGGENTSVMPDEHKFGKETKLFASEDDNVFVNDATVNANAKSTIVEEEKITPNATQEKTPNEDENSCEKIWQYHPTEVNTLPHLPRERLQRNYSVRFNQQQDQAAPQAVETSPARQFSLSQDCNQATLEPAVLRCNRETQRVDRSSSASRLHGHRLSIKSFKDTSLFQNMKMAGMLFVVAIVYILTFIPAMLMASDIITLFLPIFYLYYANNAVNPIIYCFMNPNFRADIRAFLKLRTGFFRRQGR</sequence>
<proteinExistence type="inferred from homology"/>
<dbReference type="CDD" id="cd00637">
    <property type="entry name" value="7tm_classA_rhodopsin-like"/>
    <property type="match status" value="1"/>
</dbReference>
<evidence type="ECO:0000256" key="1">
    <source>
        <dbReference type="ARBA" id="ARBA00004651"/>
    </source>
</evidence>
<evidence type="ECO:0000256" key="9">
    <source>
        <dbReference type="RuleBase" id="RU000688"/>
    </source>
</evidence>
<dbReference type="GO" id="GO:0007218">
    <property type="term" value="P:neuropeptide signaling pathway"/>
    <property type="evidence" value="ECO:0007669"/>
    <property type="project" value="TreeGrafter"/>
</dbReference>
<accession>A0A0X3NVR6</accession>
<comment type="subcellular location">
    <subcellularLocation>
        <location evidence="1">Cell membrane</location>
        <topology evidence="1">Multi-pass membrane protein</topology>
    </subcellularLocation>
</comment>
<dbReference type="SUPFAM" id="SSF81321">
    <property type="entry name" value="Family A G protein-coupled receptor-like"/>
    <property type="match status" value="1"/>
</dbReference>
<feature type="transmembrane region" description="Helical" evidence="10">
    <location>
        <begin position="447"/>
        <end position="469"/>
    </location>
</feature>
<keyword evidence="3 9" id="KW-0812">Transmembrane</keyword>
<dbReference type="PANTHER" id="PTHR24230">
    <property type="entry name" value="G-PROTEIN COUPLED RECEPTOR"/>
    <property type="match status" value="1"/>
</dbReference>
<protein>
    <submittedName>
        <fullName evidence="12">Neuropeptide FF receptor 1</fullName>
    </submittedName>
</protein>
<keyword evidence="6 10" id="KW-0472">Membrane</keyword>
<feature type="transmembrane region" description="Helical" evidence="10">
    <location>
        <begin position="128"/>
        <end position="150"/>
    </location>
</feature>
<dbReference type="GO" id="GO:0008528">
    <property type="term" value="F:G protein-coupled peptide receptor activity"/>
    <property type="evidence" value="ECO:0007669"/>
    <property type="project" value="TreeGrafter"/>
</dbReference>